<evidence type="ECO:0000256" key="7">
    <source>
        <dbReference type="RuleBase" id="RU363032"/>
    </source>
</evidence>
<feature type="transmembrane region" description="Helical" evidence="7">
    <location>
        <begin position="165"/>
        <end position="187"/>
    </location>
</feature>
<dbReference type="PANTHER" id="PTHR30151:SF0">
    <property type="entry name" value="ABC TRANSPORTER PERMEASE PROTEIN MJ0413-RELATED"/>
    <property type="match status" value="1"/>
</dbReference>
<name>A0A9D1F7S5_9FIRM</name>
<gene>
    <name evidence="9" type="ORF">IAA83_00550</name>
</gene>
<comment type="similarity">
    <text evidence="7">Belongs to the binding-protein-dependent transport system permease family.</text>
</comment>
<keyword evidence="5 7" id="KW-1133">Transmembrane helix</keyword>
<feature type="domain" description="ABC transmembrane type-1" evidence="8">
    <location>
        <begin position="53"/>
        <end position="237"/>
    </location>
</feature>
<dbReference type="InterPro" id="IPR000515">
    <property type="entry name" value="MetI-like"/>
</dbReference>
<dbReference type="InterPro" id="IPR035906">
    <property type="entry name" value="MetI-like_sf"/>
</dbReference>
<proteinExistence type="inferred from homology"/>
<reference evidence="9" key="1">
    <citation type="submission" date="2020-10" db="EMBL/GenBank/DDBJ databases">
        <authorList>
            <person name="Gilroy R."/>
        </authorList>
    </citation>
    <scope>NUCLEOTIDE SEQUENCE</scope>
    <source>
        <strain evidence="9">ChiBcec16-1751</strain>
    </source>
</reference>
<dbReference type="Proteomes" id="UP000886741">
    <property type="component" value="Unassembled WGS sequence"/>
</dbReference>
<dbReference type="PANTHER" id="PTHR30151">
    <property type="entry name" value="ALKANE SULFONATE ABC TRANSPORTER-RELATED, MEMBRANE SUBUNIT"/>
    <property type="match status" value="1"/>
</dbReference>
<comment type="subcellular location">
    <subcellularLocation>
        <location evidence="1 7">Cell membrane</location>
        <topology evidence="1 7">Multi-pass membrane protein</topology>
    </subcellularLocation>
</comment>
<sequence length="251" mass="27249">MAGKKRGTLRLWAVIFWLLVWQAAAMAIHQRIFLVSPWEVLLRVGELLAVPAFYGAVLCSTGRIAAGFLLGAAAGAGLAALAVRYRRVEELLAPLLLTVKSIPVASFIILALILFSAQSLAVLISFLIVLPVVYGSTAAGIRAADRQLLEMAQVFAIPAGRRLRYIYAPQVAPYFQSACATAVGLAWKSGMAAEVIGMPDGSIGAQLYQAKVYLDTRDLFAWTVVIVLLSVGCERLFQILLRLLFRALERM</sequence>
<keyword evidence="3" id="KW-1003">Cell membrane</keyword>
<evidence type="ECO:0000256" key="5">
    <source>
        <dbReference type="ARBA" id="ARBA00022989"/>
    </source>
</evidence>
<dbReference type="CDD" id="cd06261">
    <property type="entry name" value="TM_PBP2"/>
    <property type="match status" value="1"/>
</dbReference>
<protein>
    <submittedName>
        <fullName evidence="9">ABC transporter permease subunit</fullName>
    </submittedName>
</protein>
<reference evidence="9" key="2">
    <citation type="journal article" date="2021" name="PeerJ">
        <title>Extensive microbial diversity within the chicken gut microbiome revealed by metagenomics and culture.</title>
        <authorList>
            <person name="Gilroy R."/>
            <person name="Ravi A."/>
            <person name="Getino M."/>
            <person name="Pursley I."/>
            <person name="Horton D.L."/>
            <person name="Alikhan N.F."/>
            <person name="Baker D."/>
            <person name="Gharbi K."/>
            <person name="Hall N."/>
            <person name="Watson M."/>
            <person name="Adriaenssens E.M."/>
            <person name="Foster-Nyarko E."/>
            <person name="Jarju S."/>
            <person name="Secka A."/>
            <person name="Antonio M."/>
            <person name="Oren A."/>
            <person name="Chaudhuri R.R."/>
            <person name="La Ragione R."/>
            <person name="Hildebrand F."/>
            <person name="Pallen M.J."/>
        </authorList>
    </citation>
    <scope>NUCLEOTIDE SEQUENCE</scope>
    <source>
        <strain evidence="9">ChiBcec16-1751</strain>
    </source>
</reference>
<dbReference type="Pfam" id="PF00528">
    <property type="entry name" value="BPD_transp_1"/>
    <property type="match status" value="1"/>
</dbReference>
<dbReference type="SUPFAM" id="SSF161098">
    <property type="entry name" value="MetI-like"/>
    <property type="match status" value="1"/>
</dbReference>
<evidence type="ECO:0000256" key="4">
    <source>
        <dbReference type="ARBA" id="ARBA00022692"/>
    </source>
</evidence>
<evidence type="ECO:0000313" key="10">
    <source>
        <dbReference type="Proteomes" id="UP000886741"/>
    </source>
</evidence>
<feature type="transmembrane region" description="Helical" evidence="7">
    <location>
        <begin position="95"/>
        <end position="115"/>
    </location>
</feature>
<evidence type="ECO:0000256" key="2">
    <source>
        <dbReference type="ARBA" id="ARBA00022448"/>
    </source>
</evidence>
<keyword evidence="6 7" id="KW-0472">Membrane</keyword>
<evidence type="ECO:0000256" key="3">
    <source>
        <dbReference type="ARBA" id="ARBA00022475"/>
    </source>
</evidence>
<dbReference type="Gene3D" id="1.10.3720.10">
    <property type="entry name" value="MetI-like"/>
    <property type="match status" value="1"/>
</dbReference>
<keyword evidence="2 7" id="KW-0813">Transport</keyword>
<dbReference type="PROSITE" id="PS50928">
    <property type="entry name" value="ABC_TM1"/>
    <property type="match status" value="1"/>
</dbReference>
<evidence type="ECO:0000256" key="6">
    <source>
        <dbReference type="ARBA" id="ARBA00023136"/>
    </source>
</evidence>
<evidence type="ECO:0000259" key="8">
    <source>
        <dbReference type="PROSITE" id="PS50928"/>
    </source>
</evidence>
<dbReference type="GO" id="GO:0055085">
    <property type="term" value="P:transmembrane transport"/>
    <property type="evidence" value="ECO:0007669"/>
    <property type="project" value="InterPro"/>
</dbReference>
<organism evidence="9 10">
    <name type="scientific">Candidatus Avoscillospira avistercoris</name>
    <dbReference type="NCBI Taxonomy" id="2840707"/>
    <lineage>
        <taxon>Bacteria</taxon>
        <taxon>Bacillati</taxon>
        <taxon>Bacillota</taxon>
        <taxon>Clostridia</taxon>
        <taxon>Eubacteriales</taxon>
        <taxon>Oscillospiraceae</taxon>
        <taxon>Oscillospiraceae incertae sedis</taxon>
        <taxon>Candidatus Avoscillospira</taxon>
    </lineage>
</organism>
<feature type="transmembrane region" description="Helical" evidence="7">
    <location>
        <begin position="51"/>
        <end position="83"/>
    </location>
</feature>
<comment type="caution">
    <text evidence="9">The sequence shown here is derived from an EMBL/GenBank/DDBJ whole genome shotgun (WGS) entry which is preliminary data.</text>
</comment>
<evidence type="ECO:0000256" key="1">
    <source>
        <dbReference type="ARBA" id="ARBA00004651"/>
    </source>
</evidence>
<feature type="transmembrane region" description="Helical" evidence="7">
    <location>
        <begin position="121"/>
        <end position="144"/>
    </location>
</feature>
<accession>A0A9D1F7S5</accession>
<evidence type="ECO:0000313" key="9">
    <source>
        <dbReference type="EMBL" id="HIS63844.1"/>
    </source>
</evidence>
<dbReference type="GO" id="GO:0005886">
    <property type="term" value="C:plasma membrane"/>
    <property type="evidence" value="ECO:0007669"/>
    <property type="project" value="UniProtKB-SubCell"/>
</dbReference>
<feature type="transmembrane region" description="Helical" evidence="7">
    <location>
        <begin position="219"/>
        <end position="245"/>
    </location>
</feature>
<keyword evidence="4 7" id="KW-0812">Transmembrane</keyword>
<dbReference type="AlphaFoldDB" id="A0A9D1F7S5"/>
<dbReference type="EMBL" id="DVJJ01000013">
    <property type="protein sequence ID" value="HIS63844.1"/>
    <property type="molecule type" value="Genomic_DNA"/>
</dbReference>